<reference evidence="1" key="1">
    <citation type="submission" date="2020-07" db="EMBL/GenBank/DDBJ databases">
        <title>Multicomponent nature underlies the extraordinary mechanical properties of spider dragline silk.</title>
        <authorList>
            <person name="Kono N."/>
            <person name="Nakamura H."/>
            <person name="Mori M."/>
            <person name="Yoshida Y."/>
            <person name="Ohtoshi R."/>
            <person name="Malay A.D."/>
            <person name="Moran D.A.P."/>
            <person name="Tomita M."/>
            <person name="Numata K."/>
            <person name="Arakawa K."/>
        </authorList>
    </citation>
    <scope>NUCLEOTIDE SEQUENCE</scope>
</reference>
<evidence type="ECO:0000313" key="2">
    <source>
        <dbReference type="Proteomes" id="UP000887116"/>
    </source>
</evidence>
<protein>
    <submittedName>
        <fullName evidence="1">Uncharacterized protein</fullName>
    </submittedName>
</protein>
<accession>A0A8X6JZM0</accession>
<dbReference type="Proteomes" id="UP000887116">
    <property type="component" value="Unassembled WGS sequence"/>
</dbReference>
<dbReference type="EMBL" id="BMAO01018521">
    <property type="protein sequence ID" value="GFR24036.1"/>
    <property type="molecule type" value="Genomic_DNA"/>
</dbReference>
<gene>
    <name evidence="1" type="ORF">TNCT_420801</name>
</gene>
<evidence type="ECO:0000313" key="1">
    <source>
        <dbReference type="EMBL" id="GFR24036.1"/>
    </source>
</evidence>
<organism evidence="1 2">
    <name type="scientific">Trichonephila clavata</name>
    <name type="common">Joro spider</name>
    <name type="synonym">Nephila clavata</name>
    <dbReference type="NCBI Taxonomy" id="2740835"/>
    <lineage>
        <taxon>Eukaryota</taxon>
        <taxon>Metazoa</taxon>
        <taxon>Ecdysozoa</taxon>
        <taxon>Arthropoda</taxon>
        <taxon>Chelicerata</taxon>
        <taxon>Arachnida</taxon>
        <taxon>Araneae</taxon>
        <taxon>Araneomorphae</taxon>
        <taxon>Entelegynae</taxon>
        <taxon>Araneoidea</taxon>
        <taxon>Nephilidae</taxon>
        <taxon>Trichonephila</taxon>
    </lineage>
</organism>
<sequence>MPSKLKAWLKAKLGFGGPVPYKTLAEEEVEVEPVVTYNCDHCGYRSPTQKGLRCHRITVHRIGVGMRRTLDSHGSYFGIKRRKTFPSCSEDAVWTLNFDHHALLGPKLVISESVCIASIQRLFGPNIWSYQSLPGHHQVCSKRSTAVAVWTASLVTSVAAWTPSRVLRVLHCSGCLDYKFSHISRCLHTIKRECLKCCTAIAVWTTSLVTSVAAWTPSSILITVHFSGYLDNMLGHISRYLDSIKCA</sequence>
<name>A0A8X6JZM0_TRICU</name>
<dbReference type="AlphaFoldDB" id="A0A8X6JZM0"/>
<keyword evidence="2" id="KW-1185">Reference proteome</keyword>
<comment type="caution">
    <text evidence="1">The sequence shown here is derived from an EMBL/GenBank/DDBJ whole genome shotgun (WGS) entry which is preliminary data.</text>
</comment>
<proteinExistence type="predicted"/>